<feature type="transmembrane region" description="Helical" evidence="1">
    <location>
        <begin position="118"/>
        <end position="140"/>
    </location>
</feature>
<feature type="transmembrane region" description="Helical" evidence="1">
    <location>
        <begin position="205"/>
        <end position="224"/>
    </location>
</feature>
<comment type="caution">
    <text evidence="3">The sequence shown here is derived from an EMBL/GenBank/DDBJ whole genome shotgun (WGS) entry which is preliminary data.</text>
</comment>
<accession>A0A9P5YAN9</accession>
<keyword evidence="1" id="KW-0472">Membrane</keyword>
<evidence type="ECO:0000313" key="4">
    <source>
        <dbReference type="Proteomes" id="UP000807353"/>
    </source>
</evidence>
<dbReference type="OrthoDB" id="3242376at2759"/>
<dbReference type="AlphaFoldDB" id="A0A9P5YAN9"/>
<dbReference type="EMBL" id="MU150245">
    <property type="protein sequence ID" value="KAF9465799.1"/>
    <property type="molecule type" value="Genomic_DNA"/>
</dbReference>
<evidence type="ECO:0000259" key="2">
    <source>
        <dbReference type="Pfam" id="PF20151"/>
    </source>
</evidence>
<keyword evidence="1" id="KW-1133">Transmembrane helix</keyword>
<name>A0A9P5YAN9_9AGAR</name>
<dbReference type="InterPro" id="IPR045340">
    <property type="entry name" value="DUF6533"/>
</dbReference>
<protein>
    <recommendedName>
        <fullName evidence="2">DUF6533 domain-containing protein</fullName>
    </recommendedName>
</protein>
<keyword evidence="1" id="KW-0812">Transmembrane</keyword>
<evidence type="ECO:0000256" key="1">
    <source>
        <dbReference type="SAM" id="Phobius"/>
    </source>
</evidence>
<feature type="transmembrane region" description="Helical" evidence="1">
    <location>
        <begin position="85"/>
        <end position="106"/>
    </location>
</feature>
<dbReference type="Pfam" id="PF20151">
    <property type="entry name" value="DUF6533"/>
    <property type="match status" value="1"/>
</dbReference>
<feature type="domain" description="DUF6533" evidence="2">
    <location>
        <begin position="17"/>
        <end position="59"/>
    </location>
</feature>
<keyword evidence="4" id="KW-1185">Reference proteome</keyword>
<gene>
    <name evidence="3" type="ORF">BDZ94DRAFT_1253204</name>
</gene>
<proteinExistence type="predicted"/>
<reference evidence="3" key="1">
    <citation type="submission" date="2020-11" db="EMBL/GenBank/DDBJ databases">
        <authorList>
            <consortium name="DOE Joint Genome Institute"/>
            <person name="Ahrendt S."/>
            <person name="Riley R."/>
            <person name="Andreopoulos W."/>
            <person name="Labutti K."/>
            <person name="Pangilinan J."/>
            <person name="Ruiz-Duenas F.J."/>
            <person name="Barrasa J.M."/>
            <person name="Sanchez-Garcia M."/>
            <person name="Camarero S."/>
            <person name="Miyauchi S."/>
            <person name="Serrano A."/>
            <person name="Linde D."/>
            <person name="Babiker R."/>
            <person name="Drula E."/>
            <person name="Ayuso-Fernandez I."/>
            <person name="Pacheco R."/>
            <person name="Padilla G."/>
            <person name="Ferreira P."/>
            <person name="Barriuso J."/>
            <person name="Kellner H."/>
            <person name="Castanera R."/>
            <person name="Alfaro M."/>
            <person name="Ramirez L."/>
            <person name="Pisabarro A.G."/>
            <person name="Kuo A."/>
            <person name="Tritt A."/>
            <person name="Lipzen A."/>
            <person name="He G."/>
            <person name="Yan M."/>
            <person name="Ng V."/>
            <person name="Cullen D."/>
            <person name="Martin F."/>
            <person name="Rosso M.-N."/>
            <person name="Henrissat B."/>
            <person name="Hibbett D."/>
            <person name="Martinez A.T."/>
            <person name="Grigoriev I.V."/>
        </authorList>
    </citation>
    <scope>NUCLEOTIDE SEQUENCE</scope>
    <source>
        <strain evidence="3">CBS 247.69</strain>
    </source>
</reference>
<sequence>MDALATAYLHLNSNYMFQTSNYVLYIWDHAITFSDEVEKVWSQPFTFASLLFYINRYITHCQFLILQVEFHETTWTHSVRMCDRYVKFAGATTLCLVAVAELSLILRVHAIYLGNKYILMFLLPLLLLQVVFSGYGVSHGMRVPLPDGFPGCVLTGRDQWIAALWAAPLLTDTCIFILTILRTIRYRRQNIHMTTMQVILRDGTIYFALIFSANLMNTLIYFLAVEDLKAMGASFSQILTAIMISRLQLNLRRAGTFQLDSNKAAIAPIRFQPNDSDRQKYEKAETTTFFSVGNLGGELHGTFFEDALYGEDTTLADSTQVYLDDVELDDVHGHRPQAINHGEFVKV</sequence>
<organism evidence="3 4">
    <name type="scientific">Collybia nuda</name>
    <dbReference type="NCBI Taxonomy" id="64659"/>
    <lineage>
        <taxon>Eukaryota</taxon>
        <taxon>Fungi</taxon>
        <taxon>Dikarya</taxon>
        <taxon>Basidiomycota</taxon>
        <taxon>Agaricomycotina</taxon>
        <taxon>Agaricomycetes</taxon>
        <taxon>Agaricomycetidae</taxon>
        <taxon>Agaricales</taxon>
        <taxon>Tricholomatineae</taxon>
        <taxon>Clitocybaceae</taxon>
        <taxon>Collybia</taxon>
    </lineage>
</organism>
<feature type="transmembrane region" description="Helical" evidence="1">
    <location>
        <begin position="160"/>
        <end position="184"/>
    </location>
</feature>
<dbReference type="Proteomes" id="UP000807353">
    <property type="component" value="Unassembled WGS sequence"/>
</dbReference>
<evidence type="ECO:0000313" key="3">
    <source>
        <dbReference type="EMBL" id="KAF9465799.1"/>
    </source>
</evidence>